<proteinExistence type="predicted"/>
<keyword evidence="4" id="KW-1185">Reference proteome</keyword>
<dbReference type="EMBL" id="JAHRIN010075630">
    <property type="protein sequence ID" value="MEQ2217025.1"/>
    <property type="molecule type" value="Genomic_DNA"/>
</dbReference>
<evidence type="ECO:0000256" key="1">
    <source>
        <dbReference type="ARBA" id="ARBA00022737"/>
    </source>
</evidence>
<dbReference type="InterPro" id="IPR036116">
    <property type="entry name" value="FN3_sf"/>
</dbReference>
<dbReference type="Gene3D" id="2.60.40.10">
    <property type="entry name" value="Immunoglobulins"/>
    <property type="match status" value="3"/>
</dbReference>
<feature type="domain" description="Fibronectin type-III" evidence="2">
    <location>
        <begin position="100"/>
        <end position="160"/>
    </location>
</feature>
<dbReference type="InterPro" id="IPR003961">
    <property type="entry name" value="FN3_dom"/>
</dbReference>
<evidence type="ECO:0000313" key="4">
    <source>
        <dbReference type="Proteomes" id="UP001434883"/>
    </source>
</evidence>
<dbReference type="PROSITE" id="PS50853">
    <property type="entry name" value="FN3"/>
    <property type="match status" value="1"/>
</dbReference>
<organism evidence="3 4">
    <name type="scientific">Xenoophorus captivus</name>
    <dbReference type="NCBI Taxonomy" id="1517983"/>
    <lineage>
        <taxon>Eukaryota</taxon>
        <taxon>Metazoa</taxon>
        <taxon>Chordata</taxon>
        <taxon>Craniata</taxon>
        <taxon>Vertebrata</taxon>
        <taxon>Euteleostomi</taxon>
        <taxon>Actinopterygii</taxon>
        <taxon>Neopterygii</taxon>
        <taxon>Teleostei</taxon>
        <taxon>Neoteleostei</taxon>
        <taxon>Acanthomorphata</taxon>
        <taxon>Ovalentaria</taxon>
        <taxon>Atherinomorphae</taxon>
        <taxon>Cyprinodontiformes</taxon>
        <taxon>Goodeidae</taxon>
        <taxon>Xenoophorus</taxon>
    </lineage>
</organism>
<dbReference type="PANTHER" id="PTHR46708">
    <property type="entry name" value="TENASCIN"/>
    <property type="match status" value="1"/>
</dbReference>
<comment type="caution">
    <text evidence="3">The sequence shown here is derived from an EMBL/GenBank/DDBJ whole genome shotgun (WGS) entry which is preliminary data.</text>
</comment>
<dbReference type="InterPro" id="IPR050991">
    <property type="entry name" value="ECM_Regulatory_Proteins"/>
</dbReference>
<dbReference type="Proteomes" id="UP001434883">
    <property type="component" value="Unassembled WGS sequence"/>
</dbReference>
<sequence length="160" mass="17583">LEVGGRVTEKQLENLISQTEYTLAVTPIYDEGAGQPMTGSAITDFDCFPDQAILNSDETTHVMEDLEPDTPYDVQVTAIYPDESESEDLMGTERTLPRAPPTNLVVYNETTTTLNARWTPPSGRVQNYRITYVPTAGGRSQTVSPDTITNSVPGIFKMCC</sequence>
<evidence type="ECO:0000259" key="2">
    <source>
        <dbReference type="PROSITE" id="PS50853"/>
    </source>
</evidence>
<name>A0ABV0SA09_9TELE</name>
<feature type="non-terminal residue" evidence="3">
    <location>
        <position position="1"/>
    </location>
</feature>
<keyword evidence="1" id="KW-0677">Repeat</keyword>
<dbReference type="SUPFAM" id="SSF49265">
    <property type="entry name" value="Fibronectin type III"/>
    <property type="match status" value="2"/>
</dbReference>
<dbReference type="Pfam" id="PF00041">
    <property type="entry name" value="fn3"/>
    <property type="match status" value="1"/>
</dbReference>
<reference evidence="3 4" key="1">
    <citation type="submission" date="2021-06" db="EMBL/GenBank/DDBJ databases">
        <authorList>
            <person name="Palmer J.M."/>
        </authorList>
    </citation>
    <scope>NUCLEOTIDE SEQUENCE [LARGE SCALE GENOMIC DNA]</scope>
    <source>
        <strain evidence="3 4">XC_2019</strain>
        <tissue evidence="3">Muscle</tissue>
    </source>
</reference>
<dbReference type="InterPro" id="IPR013783">
    <property type="entry name" value="Ig-like_fold"/>
</dbReference>
<dbReference type="PANTHER" id="PTHR46708:SF2">
    <property type="entry name" value="FIBRONECTIN TYPE-III DOMAIN-CONTAINING PROTEIN"/>
    <property type="match status" value="1"/>
</dbReference>
<accession>A0ABV0SA09</accession>
<evidence type="ECO:0000313" key="3">
    <source>
        <dbReference type="EMBL" id="MEQ2217025.1"/>
    </source>
</evidence>
<dbReference type="CDD" id="cd00063">
    <property type="entry name" value="FN3"/>
    <property type="match status" value="1"/>
</dbReference>
<protein>
    <recommendedName>
        <fullName evidence="2">Fibronectin type-III domain-containing protein</fullName>
    </recommendedName>
</protein>
<gene>
    <name evidence="3" type="ORF">XENOCAPTIV_029712</name>
</gene>